<protein>
    <submittedName>
        <fullName evidence="2">SdpI family protein</fullName>
    </submittedName>
</protein>
<feature type="transmembrane region" description="Helical" evidence="1">
    <location>
        <begin position="63"/>
        <end position="82"/>
    </location>
</feature>
<comment type="caution">
    <text evidence="2">The sequence shown here is derived from an EMBL/GenBank/DDBJ whole genome shotgun (WGS) entry which is preliminary data.</text>
</comment>
<gene>
    <name evidence="2" type="ORF">ABR189_26555</name>
</gene>
<reference evidence="2 3" key="1">
    <citation type="submission" date="2024-06" db="EMBL/GenBank/DDBJ databases">
        <title>Chitinophaga defluvii sp. nov., isolated from municipal sewage.</title>
        <authorList>
            <person name="Zhang L."/>
        </authorList>
    </citation>
    <scope>NUCLEOTIDE SEQUENCE [LARGE SCALE GENOMIC DNA]</scope>
    <source>
        <strain evidence="2 3">H8</strain>
    </source>
</reference>
<organism evidence="2 3">
    <name type="scientific">Chitinophaga defluvii</name>
    <dbReference type="NCBI Taxonomy" id="3163343"/>
    <lineage>
        <taxon>Bacteria</taxon>
        <taxon>Pseudomonadati</taxon>
        <taxon>Bacteroidota</taxon>
        <taxon>Chitinophagia</taxon>
        <taxon>Chitinophagales</taxon>
        <taxon>Chitinophagaceae</taxon>
        <taxon>Chitinophaga</taxon>
    </lineage>
</organism>
<dbReference type="EMBL" id="JBEXAC010000002">
    <property type="protein sequence ID" value="MET7000974.1"/>
    <property type="molecule type" value="Genomic_DNA"/>
</dbReference>
<proteinExistence type="predicted"/>
<evidence type="ECO:0000313" key="3">
    <source>
        <dbReference type="Proteomes" id="UP001549749"/>
    </source>
</evidence>
<keyword evidence="1" id="KW-0812">Transmembrane</keyword>
<evidence type="ECO:0000313" key="2">
    <source>
        <dbReference type="EMBL" id="MET7000974.1"/>
    </source>
</evidence>
<dbReference type="Proteomes" id="UP001549749">
    <property type="component" value="Unassembled WGS sequence"/>
</dbReference>
<keyword evidence="1" id="KW-1133">Transmembrane helix</keyword>
<feature type="transmembrane region" description="Helical" evidence="1">
    <location>
        <begin position="6"/>
        <end position="27"/>
    </location>
</feature>
<keyword evidence="1" id="KW-0472">Membrane</keyword>
<sequence length="123" mass="14206">MKEFLHSTYCNASLLAAIIFLFMGFFIHRYPPRSTKTWYGYRSELSTKNTAMWHAGNRYAAYISRRIGIILLLTGIACALFFDQQTQVFYYITVGAVIIGVLYMVGFTEWKLAQEFDETGTKK</sequence>
<accession>A0ABV2TD71</accession>
<evidence type="ECO:0000256" key="1">
    <source>
        <dbReference type="SAM" id="Phobius"/>
    </source>
</evidence>
<dbReference type="InterPro" id="IPR025962">
    <property type="entry name" value="SdpI/YhfL"/>
</dbReference>
<dbReference type="Pfam" id="PF13630">
    <property type="entry name" value="SdpI"/>
    <property type="match status" value="1"/>
</dbReference>
<feature type="transmembrane region" description="Helical" evidence="1">
    <location>
        <begin position="88"/>
        <end position="106"/>
    </location>
</feature>
<keyword evidence="3" id="KW-1185">Reference proteome</keyword>
<dbReference type="RefSeq" id="WP_354663526.1">
    <property type="nucleotide sequence ID" value="NZ_JBEXAC010000002.1"/>
</dbReference>
<name>A0ABV2TD71_9BACT</name>